<dbReference type="SMART" id="SM00860">
    <property type="entry name" value="SMI1_KNR4"/>
    <property type="match status" value="1"/>
</dbReference>
<sequence length="181" mass="20347">MDSPFAWSGVFPAEGPPSPEADGPPLPPDHGLHTATGEPEVRLLEERLGLPLPPSYRAFLLYADGYGDADEDDYFLFRTERVGWLRDLEPEWCQIWGPQEGDKVPSVPDDLYFVYGPDQNGFVRNEYVPHTLLIGRWDGLLLLNPLVVTPAGEWEAWHLASWRAGAARGRSFWELMASDLV</sequence>
<proteinExistence type="predicted"/>
<dbReference type="InterPro" id="IPR037883">
    <property type="entry name" value="Knr4/Smi1-like_sf"/>
</dbReference>
<name>A0A7C9N701_9ACTN</name>
<dbReference type="RefSeq" id="WP_161480079.1">
    <property type="nucleotide sequence ID" value="NZ_WXEW01000004.1"/>
</dbReference>
<evidence type="ECO:0000313" key="3">
    <source>
        <dbReference type="EMBL" id="NAS22693.1"/>
    </source>
</evidence>
<evidence type="ECO:0000259" key="2">
    <source>
        <dbReference type="SMART" id="SM00860"/>
    </source>
</evidence>
<organism evidence="3 4">
    <name type="scientific">Herbidospora solisilvae</name>
    <dbReference type="NCBI Taxonomy" id="2696284"/>
    <lineage>
        <taxon>Bacteria</taxon>
        <taxon>Bacillati</taxon>
        <taxon>Actinomycetota</taxon>
        <taxon>Actinomycetes</taxon>
        <taxon>Streptosporangiales</taxon>
        <taxon>Streptosporangiaceae</taxon>
        <taxon>Herbidospora</taxon>
    </lineage>
</organism>
<comment type="caution">
    <text evidence="3">The sequence shown here is derived from an EMBL/GenBank/DDBJ whole genome shotgun (WGS) entry which is preliminary data.</text>
</comment>
<dbReference type="InterPro" id="IPR018958">
    <property type="entry name" value="Knr4/Smi1-like_dom"/>
</dbReference>
<dbReference type="AlphaFoldDB" id="A0A7C9N701"/>
<evidence type="ECO:0000313" key="4">
    <source>
        <dbReference type="Proteomes" id="UP000479526"/>
    </source>
</evidence>
<protein>
    <recommendedName>
        <fullName evidence="2">Knr4/Smi1-like domain-containing protein</fullName>
    </recommendedName>
</protein>
<gene>
    <name evidence="3" type="ORF">GT755_13470</name>
</gene>
<feature type="compositionally biased region" description="Pro residues" evidence="1">
    <location>
        <begin position="14"/>
        <end position="28"/>
    </location>
</feature>
<feature type="region of interest" description="Disordered" evidence="1">
    <location>
        <begin position="1"/>
        <end position="35"/>
    </location>
</feature>
<keyword evidence="4" id="KW-1185">Reference proteome</keyword>
<feature type="domain" description="Knr4/Smi1-like" evidence="2">
    <location>
        <begin position="35"/>
        <end position="178"/>
    </location>
</feature>
<accession>A0A7C9N701</accession>
<dbReference type="EMBL" id="WXEW01000004">
    <property type="protein sequence ID" value="NAS22693.1"/>
    <property type="molecule type" value="Genomic_DNA"/>
</dbReference>
<reference evidence="3 4" key="1">
    <citation type="submission" date="2020-01" db="EMBL/GenBank/DDBJ databases">
        <title>Herbidospora sp. NEAU-GS84 nov., a novel actinomycete isolated from soil.</title>
        <authorList>
            <person name="Han L."/>
        </authorList>
    </citation>
    <scope>NUCLEOTIDE SEQUENCE [LARGE SCALE GENOMIC DNA]</scope>
    <source>
        <strain evidence="3 4">NEAU-GS84</strain>
    </source>
</reference>
<evidence type="ECO:0000256" key="1">
    <source>
        <dbReference type="SAM" id="MobiDB-lite"/>
    </source>
</evidence>
<dbReference type="SUPFAM" id="SSF160631">
    <property type="entry name" value="SMI1/KNR4-like"/>
    <property type="match status" value="1"/>
</dbReference>
<dbReference type="Proteomes" id="UP000479526">
    <property type="component" value="Unassembled WGS sequence"/>
</dbReference>